<dbReference type="Proteomes" id="UP000184440">
    <property type="component" value="Unassembled WGS sequence"/>
</dbReference>
<keyword evidence="3" id="KW-1185">Reference proteome</keyword>
<feature type="transmembrane region" description="Helical" evidence="1">
    <location>
        <begin position="12"/>
        <end position="33"/>
    </location>
</feature>
<keyword evidence="1" id="KW-1133">Transmembrane helix</keyword>
<organism evidence="2 3">
    <name type="scientific">Cryptosporangium aurantiacum</name>
    <dbReference type="NCBI Taxonomy" id="134849"/>
    <lineage>
        <taxon>Bacteria</taxon>
        <taxon>Bacillati</taxon>
        <taxon>Actinomycetota</taxon>
        <taxon>Actinomycetes</taxon>
        <taxon>Cryptosporangiales</taxon>
        <taxon>Cryptosporangiaceae</taxon>
        <taxon>Cryptosporangium</taxon>
    </lineage>
</organism>
<proteinExistence type="predicted"/>
<evidence type="ECO:0000256" key="1">
    <source>
        <dbReference type="SAM" id="Phobius"/>
    </source>
</evidence>
<evidence type="ECO:0000313" key="3">
    <source>
        <dbReference type="Proteomes" id="UP000184440"/>
    </source>
</evidence>
<accession>A0A1M7P7G0</accession>
<dbReference type="AlphaFoldDB" id="A0A1M7P7G0"/>
<keyword evidence="1" id="KW-0812">Transmembrane</keyword>
<gene>
    <name evidence="2" type="ORF">SAMN05443668_1033</name>
</gene>
<feature type="transmembrane region" description="Helical" evidence="1">
    <location>
        <begin position="74"/>
        <end position="94"/>
    </location>
</feature>
<dbReference type="RefSeq" id="WP_073255333.1">
    <property type="nucleotide sequence ID" value="NZ_FRCS01000003.1"/>
</dbReference>
<protein>
    <submittedName>
        <fullName evidence="2">Uncharacterized protein</fullName>
    </submittedName>
</protein>
<dbReference type="EMBL" id="FRCS01000003">
    <property type="protein sequence ID" value="SHN12331.1"/>
    <property type="molecule type" value="Genomic_DNA"/>
</dbReference>
<name>A0A1M7P7G0_9ACTN</name>
<feature type="transmembrane region" description="Helical" evidence="1">
    <location>
        <begin position="45"/>
        <end position="67"/>
    </location>
</feature>
<evidence type="ECO:0000313" key="2">
    <source>
        <dbReference type="EMBL" id="SHN12331.1"/>
    </source>
</evidence>
<sequence>MRRTRLPIDPVLQRRVAGGVAVYLGLGGLYTAFQVHRGSADAELTGVLLVVAAALLSVTVGTVAILRPVRAAGWLVRVAVVLLILAYAGLSFLWSRPGY</sequence>
<reference evidence="2 3" key="1">
    <citation type="submission" date="2016-11" db="EMBL/GenBank/DDBJ databases">
        <authorList>
            <person name="Jaros S."/>
            <person name="Januszkiewicz K."/>
            <person name="Wedrychowicz H."/>
        </authorList>
    </citation>
    <scope>NUCLEOTIDE SEQUENCE [LARGE SCALE GENOMIC DNA]</scope>
    <source>
        <strain evidence="2 3">DSM 46144</strain>
    </source>
</reference>
<keyword evidence="1" id="KW-0472">Membrane</keyword>